<protein>
    <submittedName>
        <fullName evidence="1">Uncharacterized protein</fullName>
    </submittedName>
</protein>
<evidence type="ECO:0000313" key="2">
    <source>
        <dbReference type="Proteomes" id="UP001160334"/>
    </source>
</evidence>
<gene>
    <name evidence="1" type="ORF">M2280_006159</name>
</gene>
<dbReference type="RefSeq" id="WP_425334579.1">
    <property type="nucleotide sequence ID" value="NZ_JARXVC010000030.1"/>
</dbReference>
<organism evidence="1 2">
    <name type="scientific">Prescottella agglutinans</name>
    <dbReference type="NCBI Taxonomy" id="1644129"/>
    <lineage>
        <taxon>Bacteria</taxon>
        <taxon>Bacillati</taxon>
        <taxon>Actinomycetota</taxon>
        <taxon>Actinomycetes</taxon>
        <taxon>Mycobacteriales</taxon>
        <taxon>Nocardiaceae</taxon>
        <taxon>Prescottella</taxon>
    </lineage>
</organism>
<name>A0ABT6MKR7_9NOCA</name>
<keyword evidence="2" id="KW-1185">Reference proteome</keyword>
<dbReference type="Proteomes" id="UP001160334">
    <property type="component" value="Unassembled WGS sequence"/>
</dbReference>
<accession>A0ABT6MKR7</accession>
<dbReference type="EMBL" id="JARXVC010000030">
    <property type="protein sequence ID" value="MDH6284895.1"/>
    <property type="molecule type" value="Genomic_DNA"/>
</dbReference>
<reference evidence="1 2" key="1">
    <citation type="submission" date="2023-04" db="EMBL/GenBank/DDBJ databases">
        <title>Forest soil microbial communities from Buena Vista Peninsula, Colon Province, Panama.</title>
        <authorList>
            <person name="Bouskill N."/>
        </authorList>
    </citation>
    <scope>NUCLEOTIDE SEQUENCE [LARGE SCALE GENOMIC DNA]</scope>
    <source>
        <strain evidence="1 2">CFH S0262</strain>
    </source>
</reference>
<comment type="caution">
    <text evidence="1">The sequence shown here is derived from an EMBL/GenBank/DDBJ whole genome shotgun (WGS) entry which is preliminary data.</text>
</comment>
<proteinExistence type="predicted"/>
<sequence>MAPSGSVTVIGDHSGALTRRSVVQLKPKDTRVQQEPIPGERAFVENVAGVGLSGSYRSCADEL</sequence>
<evidence type="ECO:0000313" key="1">
    <source>
        <dbReference type="EMBL" id="MDH6284895.1"/>
    </source>
</evidence>